<dbReference type="Gene3D" id="1.20.1500.10">
    <property type="entry name" value="YheA/YmcA-like"/>
    <property type="match status" value="1"/>
</dbReference>
<dbReference type="InterPro" id="IPR010368">
    <property type="entry name" value="Com_YlbF"/>
</dbReference>
<reference evidence="6 10" key="3">
    <citation type="submission" date="2019-03" db="EMBL/GenBank/DDBJ databases">
        <title>Subsurface microbial communities from deep shales in Ohio and West Virginia, USA.</title>
        <authorList>
            <person name="Wrighton K."/>
        </authorList>
    </citation>
    <scope>NUCLEOTIDE SEQUENCE [LARGE SCALE GENOMIC DNA]</scope>
    <source>
        <strain evidence="6 10">DSMZ 11287</strain>
    </source>
</reference>
<dbReference type="EMBL" id="FNBJ01000029">
    <property type="protein sequence ID" value="SDF88261.1"/>
    <property type="molecule type" value="Genomic_DNA"/>
</dbReference>
<evidence type="ECO:0000256" key="1">
    <source>
        <dbReference type="SAM" id="Coils"/>
    </source>
</evidence>
<dbReference type="OrthoDB" id="2112280at2"/>
<dbReference type="SUPFAM" id="SSF158622">
    <property type="entry name" value="YheA/YmcA-like"/>
    <property type="match status" value="1"/>
</dbReference>
<reference evidence="7 9" key="1">
    <citation type="submission" date="2016-10" db="EMBL/GenBank/DDBJ databases">
        <authorList>
            <person name="Varghese N."/>
            <person name="Submissions S."/>
        </authorList>
    </citation>
    <scope>NUCLEOTIDE SEQUENCE [LARGE SCALE GENOMIC DNA]</scope>
    <source>
        <strain evidence="2 11">WG10</strain>
        <strain evidence="3 9">WG2</strain>
        <strain evidence="5 7">WG5</strain>
    </source>
</reference>
<dbReference type="Pfam" id="PF06133">
    <property type="entry name" value="Com_YlbF"/>
    <property type="match status" value="1"/>
</dbReference>
<gene>
    <name evidence="6" type="ORF">C7954_12039</name>
    <name evidence="2" type="ORF">SAMN04488597_106100</name>
    <name evidence="3" type="ORF">SAMN04488598_12923</name>
    <name evidence="5" type="ORF">SAMN04515652_12923</name>
    <name evidence="4" type="ORF">SAMN04515654_12612</name>
</gene>
<evidence type="ECO:0000313" key="2">
    <source>
        <dbReference type="EMBL" id="SDC44134.1"/>
    </source>
</evidence>
<dbReference type="RefSeq" id="WP_073160392.1">
    <property type="nucleotide sequence ID" value="NZ_FMYT01000006.1"/>
</dbReference>
<dbReference type="EMBL" id="FNEH01000026">
    <property type="protein sequence ID" value="SDJ07105.1"/>
    <property type="molecule type" value="Genomic_DNA"/>
</dbReference>
<evidence type="ECO:0000313" key="3">
    <source>
        <dbReference type="EMBL" id="SDF88261.1"/>
    </source>
</evidence>
<evidence type="ECO:0000313" key="4">
    <source>
        <dbReference type="EMBL" id="SDJ07105.1"/>
    </source>
</evidence>
<dbReference type="STRING" id="54121.SAMN04515653_12612"/>
<reference evidence="4 8" key="2">
    <citation type="submission" date="2016-10" db="EMBL/GenBank/DDBJ databases">
        <authorList>
            <person name="de Groot N.N."/>
        </authorList>
    </citation>
    <scope>NUCLEOTIDE SEQUENCE [LARGE SCALE GENOMIC DNA]</scope>
    <source>
        <strain evidence="4 8">WG7</strain>
    </source>
</reference>
<organism evidence="2 11">
    <name type="scientific">Halanaerobium congolense</name>
    <dbReference type="NCBI Taxonomy" id="54121"/>
    <lineage>
        <taxon>Bacteria</taxon>
        <taxon>Bacillati</taxon>
        <taxon>Bacillota</taxon>
        <taxon>Clostridia</taxon>
        <taxon>Halanaerobiales</taxon>
        <taxon>Halanaerobiaceae</taxon>
        <taxon>Halanaerobium</taxon>
    </lineage>
</organism>
<keyword evidence="9" id="KW-1185">Reference proteome</keyword>
<dbReference type="EMBL" id="FMYT01000006">
    <property type="protein sequence ID" value="SDC44134.1"/>
    <property type="molecule type" value="Genomic_DNA"/>
</dbReference>
<evidence type="ECO:0000313" key="11">
    <source>
        <dbReference type="Proteomes" id="UP000324896"/>
    </source>
</evidence>
<dbReference type="EMBL" id="SOEF01000020">
    <property type="protein sequence ID" value="TDX42451.1"/>
    <property type="molecule type" value="Genomic_DNA"/>
</dbReference>
<accession>A0A1G6LLY3</accession>
<evidence type="ECO:0000313" key="6">
    <source>
        <dbReference type="EMBL" id="TDX42451.1"/>
    </source>
</evidence>
<name>A0A1G6LLY3_9FIRM</name>
<dbReference type="GeneID" id="57013080"/>
<feature type="coiled-coil region" evidence="1">
    <location>
        <begin position="30"/>
        <end position="57"/>
    </location>
</feature>
<dbReference type="Proteomes" id="UP000324896">
    <property type="component" value="Unassembled WGS sequence"/>
</dbReference>
<evidence type="ECO:0000313" key="9">
    <source>
        <dbReference type="Proteomes" id="UP000199519"/>
    </source>
</evidence>
<dbReference type="InterPro" id="IPR023378">
    <property type="entry name" value="YheA/YmcA-like_dom_sf"/>
</dbReference>
<protein>
    <submittedName>
        <fullName evidence="6">Cell fate (Sporulation/competence/biofilm development) regulator YlbF (YheA/YmcA/DUF963 family)</fullName>
    </submittedName>
    <submittedName>
        <fullName evidence="2">Cell fate regulator YlbF, YheA/YmcA/DUF963 family (Controls sporulation, competence, biofilm development)</fullName>
    </submittedName>
</protein>
<evidence type="ECO:0000313" key="5">
    <source>
        <dbReference type="EMBL" id="SET13592.1"/>
    </source>
</evidence>
<proteinExistence type="predicted"/>
<dbReference type="Proteomes" id="UP000199519">
    <property type="component" value="Unassembled WGS sequence"/>
</dbReference>
<dbReference type="EMBL" id="FOHG01000029">
    <property type="protein sequence ID" value="SET13592.1"/>
    <property type="molecule type" value="Genomic_DNA"/>
</dbReference>
<evidence type="ECO:0000313" key="7">
    <source>
        <dbReference type="Proteomes" id="UP000198612"/>
    </source>
</evidence>
<dbReference type="Proteomes" id="UP000198612">
    <property type="component" value="Unassembled WGS sequence"/>
</dbReference>
<dbReference type="Proteomes" id="UP000295472">
    <property type="component" value="Unassembled WGS sequence"/>
</dbReference>
<dbReference type="AlphaFoldDB" id="A0A1G6LLY3"/>
<sequence length="114" mass="13337">MSKVIRKAEKLADAILESEEYEGMAKAEKVMDSDKRAAELVEKVEALQKKIDQNKQDEKFKKEMSSLQKTMWENEKIKSFMQKQQSFSKLMSKVNKKISQAINPQDSHHDHEHK</sequence>
<keyword evidence="1" id="KW-0175">Coiled coil</keyword>
<evidence type="ECO:0000313" key="8">
    <source>
        <dbReference type="Proteomes" id="UP000198945"/>
    </source>
</evidence>
<evidence type="ECO:0000313" key="10">
    <source>
        <dbReference type="Proteomes" id="UP000295472"/>
    </source>
</evidence>
<dbReference type="Proteomes" id="UP000198945">
    <property type="component" value="Unassembled WGS sequence"/>
</dbReference>